<dbReference type="EMBL" id="ABEU02000009">
    <property type="status" value="NOT_ANNOTATED_CDS"/>
    <property type="molecule type" value="Genomic_DNA"/>
</dbReference>
<dbReference type="AlphaFoldDB" id="A0A7I4ER18"/>
<dbReference type="Proteomes" id="UP000006727">
    <property type="component" value="Chromosome 9"/>
</dbReference>
<organism evidence="1 2">
    <name type="scientific">Physcomitrium patens</name>
    <name type="common">Spreading-leaved earth moss</name>
    <name type="synonym">Physcomitrella patens</name>
    <dbReference type="NCBI Taxonomy" id="3218"/>
    <lineage>
        <taxon>Eukaryota</taxon>
        <taxon>Viridiplantae</taxon>
        <taxon>Streptophyta</taxon>
        <taxon>Embryophyta</taxon>
        <taxon>Bryophyta</taxon>
        <taxon>Bryophytina</taxon>
        <taxon>Bryopsida</taxon>
        <taxon>Funariidae</taxon>
        <taxon>Funariales</taxon>
        <taxon>Funariaceae</taxon>
        <taxon>Physcomitrium</taxon>
    </lineage>
</organism>
<dbReference type="InParanoid" id="A0A7I4ER18"/>
<evidence type="ECO:0000313" key="1">
    <source>
        <dbReference type="EnsemblPlants" id="PAC:32913236.CDS.1"/>
    </source>
</evidence>
<dbReference type="Gramene" id="Pp3c9_19470V3.1">
    <property type="protein sequence ID" value="PAC:32913236.CDS.1"/>
    <property type="gene ID" value="Pp3c9_19470"/>
</dbReference>
<reference evidence="1" key="3">
    <citation type="submission" date="2020-12" db="UniProtKB">
        <authorList>
            <consortium name="EnsemblPlants"/>
        </authorList>
    </citation>
    <scope>IDENTIFICATION</scope>
</reference>
<reference evidence="1 2" key="1">
    <citation type="journal article" date="2008" name="Science">
        <title>The Physcomitrella genome reveals evolutionary insights into the conquest of land by plants.</title>
        <authorList>
            <person name="Rensing S."/>
            <person name="Lang D."/>
            <person name="Zimmer A."/>
            <person name="Terry A."/>
            <person name="Salamov A."/>
            <person name="Shapiro H."/>
            <person name="Nishiyama T."/>
            <person name="Perroud P.-F."/>
            <person name="Lindquist E."/>
            <person name="Kamisugi Y."/>
            <person name="Tanahashi T."/>
            <person name="Sakakibara K."/>
            <person name="Fujita T."/>
            <person name="Oishi K."/>
            <person name="Shin-I T."/>
            <person name="Kuroki Y."/>
            <person name="Toyoda A."/>
            <person name="Suzuki Y."/>
            <person name="Hashimoto A."/>
            <person name="Yamaguchi K."/>
            <person name="Sugano A."/>
            <person name="Kohara Y."/>
            <person name="Fujiyama A."/>
            <person name="Anterola A."/>
            <person name="Aoki S."/>
            <person name="Ashton N."/>
            <person name="Barbazuk W.B."/>
            <person name="Barker E."/>
            <person name="Bennetzen J."/>
            <person name="Bezanilla M."/>
            <person name="Blankenship R."/>
            <person name="Cho S.H."/>
            <person name="Dutcher S."/>
            <person name="Estelle M."/>
            <person name="Fawcett J.A."/>
            <person name="Gundlach H."/>
            <person name="Hanada K."/>
            <person name="Heyl A."/>
            <person name="Hicks K.A."/>
            <person name="Hugh J."/>
            <person name="Lohr M."/>
            <person name="Mayer K."/>
            <person name="Melkozernov A."/>
            <person name="Murata T."/>
            <person name="Nelson D."/>
            <person name="Pils B."/>
            <person name="Prigge M."/>
            <person name="Reiss B."/>
            <person name="Renner T."/>
            <person name="Rombauts S."/>
            <person name="Rushton P."/>
            <person name="Sanderfoot A."/>
            <person name="Schween G."/>
            <person name="Shiu S.-H."/>
            <person name="Stueber K."/>
            <person name="Theodoulou F.L."/>
            <person name="Tu H."/>
            <person name="Van de Peer Y."/>
            <person name="Verrier P.J."/>
            <person name="Waters E."/>
            <person name="Wood A."/>
            <person name="Yang L."/>
            <person name="Cove D."/>
            <person name="Cuming A."/>
            <person name="Hasebe M."/>
            <person name="Lucas S."/>
            <person name="Mishler D.B."/>
            <person name="Reski R."/>
            <person name="Grigoriev I."/>
            <person name="Quatrano R.S."/>
            <person name="Boore J.L."/>
        </authorList>
    </citation>
    <scope>NUCLEOTIDE SEQUENCE [LARGE SCALE GENOMIC DNA]</scope>
    <source>
        <strain evidence="1 2">cv. Gransden 2004</strain>
    </source>
</reference>
<protein>
    <submittedName>
        <fullName evidence="1">Uncharacterized protein</fullName>
    </submittedName>
</protein>
<keyword evidence="2" id="KW-1185">Reference proteome</keyword>
<proteinExistence type="predicted"/>
<reference evidence="1 2" key="2">
    <citation type="journal article" date="2018" name="Plant J.">
        <title>The Physcomitrella patens chromosome-scale assembly reveals moss genome structure and evolution.</title>
        <authorList>
            <person name="Lang D."/>
            <person name="Ullrich K.K."/>
            <person name="Murat F."/>
            <person name="Fuchs J."/>
            <person name="Jenkins J."/>
            <person name="Haas F.B."/>
            <person name="Piednoel M."/>
            <person name="Gundlach H."/>
            <person name="Van Bel M."/>
            <person name="Meyberg R."/>
            <person name="Vives C."/>
            <person name="Morata J."/>
            <person name="Symeonidi A."/>
            <person name="Hiss M."/>
            <person name="Muchero W."/>
            <person name="Kamisugi Y."/>
            <person name="Saleh O."/>
            <person name="Blanc G."/>
            <person name="Decker E.L."/>
            <person name="van Gessel N."/>
            <person name="Grimwood J."/>
            <person name="Hayes R.D."/>
            <person name="Graham S.W."/>
            <person name="Gunter L.E."/>
            <person name="McDaniel S.F."/>
            <person name="Hoernstein S.N.W."/>
            <person name="Larsson A."/>
            <person name="Li F.W."/>
            <person name="Perroud P.F."/>
            <person name="Phillips J."/>
            <person name="Ranjan P."/>
            <person name="Rokshar D.S."/>
            <person name="Rothfels C.J."/>
            <person name="Schneider L."/>
            <person name="Shu S."/>
            <person name="Stevenson D.W."/>
            <person name="Thummler F."/>
            <person name="Tillich M."/>
            <person name="Villarreal Aguilar J.C."/>
            <person name="Widiez T."/>
            <person name="Wong G.K."/>
            <person name="Wymore A."/>
            <person name="Zhang Y."/>
            <person name="Zimmer A.D."/>
            <person name="Quatrano R.S."/>
            <person name="Mayer K.F.X."/>
            <person name="Goodstein D."/>
            <person name="Casacuberta J.M."/>
            <person name="Vandepoele K."/>
            <person name="Reski R."/>
            <person name="Cuming A.C."/>
            <person name="Tuskan G.A."/>
            <person name="Maumus F."/>
            <person name="Salse J."/>
            <person name="Schmutz J."/>
            <person name="Rensing S.A."/>
        </authorList>
    </citation>
    <scope>NUCLEOTIDE SEQUENCE [LARGE SCALE GENOMIC DNA]</scope>
    <source>
        <strain evidence="1 2">cv. Gransden 2004</strain>
    </source>
</reference>
<accession>A0A7I4ER18</accession>
<sequence length="126" mass="13043">RRGGGGEAGLLIAPTRSITAVGRSTIALAASTHGEDSYSQSIKRGEDAGVLRRNTGVVQRVKLHLLVLCLRWAGGDLGAAGMRSYARVVVHSRAAAALFTAAPSSSIAAAQSRRVQGLHCSGAFEF</sequence>
<evidence type="ECO:0000313" key="2">
    <source>
        <dbReference type="Proteomes" id="UP000006727"/>
    </source>
</evidence>
<dbReference type="EnsemblPlants" id="Pp3c9_19470V3.1">
    <property type="protein sequence ID" value="PAC:32913236.CDS.1"/>
    <property type="gene ID" value="Pp3c9_19470"/>
</dbReference>
<name>A0A7I4ER18_PHYPA</name>